<organism evidence="1 2">
    <name type="scientific">Camellia lanceoleosa</name>
    <dbReference type="NCBI Taxonomy" id="1840588"/>
    <lineage>
        <taxon>Eukaryota</taxon>
        <taxon>Viridiplantae</taxon>
        <taxon>Streptophyta</taxon>
        <taxon>Embryophyta</taxon>
        <taxon>Tracheophyta</taxon>
        <taxon>Spermatophyta</taxon>
        <taxon>Magnoliopsida</taxon>
        <taxon>eudicotyledons</taxon>
        <taxon>Gunneridae</taxon>
        <taxon>Pentapetalae</taxon>
        <taxon>asterids</taxon>
        <taxon>Ericales</taxon>
        <taxon>Theaceae</taxon>
        <taxon>Camellia</taxon>
    </lineage>
</organism>
<accession>A0ACC0H4D6</accession>
<evidence type="ECO:0000313" key="1">
    <source>
        <dbReference type="EMBL" id="KAI8008159.1"/>
    </source>
</evidence>
<reference evidence="1 2" key="1">
    <citation type="journal article" date="2022" name="Plant J.">
        <title>Chromosome-level genome of Camellia lanceoleosa provides a valuable resource for understanding genome evolution and self-incompatibility.</title>
        <authorList>
            <person name="Gong W."/>
            <person name="Xiao S."/>
            <person name="Wang L."/>
            <person name="Liao Z."/>
            <person name="Chang Y."/>
            <person name="Mo W."/>
            <person name="Hu G."/>
            <person name="Li W."/>
            <person name="Zhao G."/>
            <person name="Zhu H."/>
            <person name="Hu X."/>
            <person name="Ji K."/>
            <person name="Xiang X."/>
            <person name="Song Q."/>
            <person name="Yuan D."/>
            <person name="Jin S."/>
            <person name="Zhang L."/>
        </authorList>
    </citation>
    <scope>NUCLEOTIDE SEQUENCE [LARGE SCALE GENOMIC DNA]</scope>
    <source>
        <strain evidence="1">SQ_2022a</strain>
    </source>
</reference>
<proteinExistence type="predicted"/>
<dbReference type="EMBL" id="CM045764">
    <property type="protein sequence ID" value="KAI8008159.1"/>
    <property type="molecule type" value="Genomic_DNA"/>
</dbReference>
<gene>
    <name evidence="1" type="ORF">LOK49_LG07G02545</name>
</gene>
<evidence type="ECO:0000313" key="2">
    <source>
        <dbReference type="Proteomes" id="UP001060215"/>
    </source>
</evidence>
<dbReference type="Proteomes" id="UP001060215">
    <property type="component" value="Chromosome 7"/>
</dbReference>
<comment type="caution">
    <text evidence="1">The sequence shown here is derived from an EMBL/GenBank/DDBJ whole genome shotgun (WGS) entry which is preliminary data.</text>
</comment>
<sequence>MGMGSAVETLCGQAYGAQKYEMLGIYFQRSTIILSITGIFITLISIFTKPILKLLGQSNEIASAAALFVHGLIPQIYTFQFIYIVRSPRCKHTWSGFSFQAFSGLMEFFKLSAASAVMICLESWYYQIILLVAGLLHDPKLALDSLSIW</sequence>
<protein>
    <submittedName>
        <fullName evidence="1">Protein DETOXIFICATION 36</fullName>
    </submittedName>
</protein>
<keyword evidence="2" id="KW-1185">Reference proteome</keyword>
<name>A0ACC0H4D6_9ERIC</name>